<reference evidence="2" key="1">
    <citation type="journal article" date="2021" name="Nat. Commun.">
        <title>Genetic determinants of endophytism in the Arabidopsis root mycobiome.</title>
        <authorList>
            <person name="Mesny F."/>
            <person name="Miyauchi S."/>
            <person name="Thiergart T."/>
            <person name="Pickel B."/>
            <person name="Atanasova L."/>
            <person name="Karlsson M."/>
            <person name="Huettel B."/>
            <person name="Barry K.W."/>
            <person name="Haridas S."/>
            <person name="Chen C."/>
            <person name="Bauer D."/>
            <person name="Andreopoulos W."/>
            <person name="Pangilinan J."/>
            <person name="LaButti K."/>
            <person name="Riley R."/>
            <person name="Lipzen A."/>
            <person name="Clum A."/>
            <person name="Drula E."/>
            <person name="Henrissat B."/>
            <person name="Kohler A."/>
            <person name="Grigoriev I.V."/>
            <person name="Martin F.M."/>
            <person name="Hacquard S."/>
        </authorList>
    </citation>
    <scope>NUCLEOTIDE SEQUENCE</scope>
    <source>
        <strain evidence="2">MPI-CAGE-AT-0147</strain>
    </source>
</reference>
<feature type="region of interest" description="Disordered" evidence="1">
    <location>
        <begin position="1"/>
        <end position="58"/>
    </location>
</feature>
<feature type="compositionally biased region" description="Pro residues" evidence="1">
    <location>
        <begin position="113"/>
        <end position="125"/>
    </location>
</feature>
<accession>A0A9P9IVX1</accession>
<protein>
    <submittedName>
        <fullName evidence="2">Uncharacterized protein</fullName>
    </submittedName>
</protein>
<evidence type="ECO:0000313" key="3">
    <source>
        <dbReference type="Proteomes" id="UP000738349"/>
    </source>
</evidence>
<evidence type="ECO:0000313" key="2">
    <source>
        <dbReference type="EMBL" id="KAH7132709.1"/>
    </source>
</evidence>
<dbReference type="AlphaFoldDB" id="A0A9P9IVX1"/>
<dbReference type="SUPFAM" id="SSF101447">
    <property type="entry name" value="Formin homology 2 domain (FH2 domain)"/>
    <property type="match status" value="1"/>
</dbReference>
<feature type="compositionally biased region" description="Low complexity" evidence="1">
    <location>
        <begin position="102"/>
        <end position="112"/>
    </location>
</feature>
<organism evidence="2 3">
    <name type="scientific">Dactylonectria macrodidyma</name>
    <dbReference type="NCBI Taxonomy" id="307937"/>
    <lineage>
        <taxon>Eukaryota</taxon>
        <taxon>Fungi</taxon>
        <taxon>Dikarya</taxon>
        <taxon>Ascomycota</taxon>
        <taxon>Pezizomycotina</taxon>
        <taxon>Sordariomycetes</taxon>
        <taxon>Hypocreomycetidae</taxon>
        <taxon>Hypocreales</taxon>
        <taxon>Nectriaceae</taxon>
        <taxon>Dactylonectria</taxon>
    </lineage>
</organism>
<feature type="compositionally biased region" description="Basic and acidic residues" evidence="1">
    <location>
        <begin position="38"/>
        <end position="56"/>
    </location>
</feature>
<name>A0A9P9IVX1_9HYPO</name>
<gene>
    <name evidence="2" type="ORF">EDB81DRAFT_887806</name>
</gene>
<keyword evidence="3" id="KW-1185">Reference proteome</keyword>
<sequence>MKSVPGDGSASSNVPGGDQRDPDVTAHQPHYHGAHATLIERRMTSYEVDDSQHMSENEDAFNPINHAVESPPNLDFWIQGPASSPGFHVSSTTPFLWTSTDPSESFSASLSSAPPPPPPPPPPPASAHIRKFNRTKKKCWNGSRRRALLNCTQMIRRKRAAR</sequence>
<dbReference type="Proteomes" id="UP000738349">
    <property type="component" value="Unassembled WGS sequence"/>
</dbReference>
<evidence type="ECO:0000256" key="1">
    <source>
        <dbReference type="SAM" id="MobiDB-lite"/>
    </source>
</evidence>
<proteinExistence type="predicted"/>
<dbReference type="EMBL" id="JAGMUV010000016">
    <property type="protein sequence ID" value="KAH7132709.1"/>
    <property type="molecule type" value="Genomic_DNA"/>
</dbReference>
<feature type="region of interest" description="Disordered" evidence="1">
    <location>
        <begin position="98"/>
        <end position="136"/>
    </location>
</feature>
<comment type="caution">
    <text evidence="2">The sequence shown here is derived from an EMBL/GenBank/DDBJ whole genome shotgun (WGS) entry which is preliminary data.</text>
</comment>